<feature type="chain" id="PRO_5038031768" description="HTH deoR-type domain-containing protein" evidence="4">
    <location>
        <begin position="21"/>
        <end position="447"/>
    </location>
</feature>
<dbReference type="InterPro" id="IPR011991">
    <property type="entry name" value="ArsR-like_HTH"/>
</dbReference>
<dbReference type="Proteomes" id="UP000603708">
    <property type="component" value="Unassembled WGS sequence"/>
</dbReference>
<dbReference type="PANTHER" id="PTHR34580:SF1">
    <property type="entry name" value="PROTEIN PAFC"/>
    <property type="match status" value="1"/>
</dbReference>
<dbReference type="InterPro" id="IPR026881">
    <property type="entry name" value="WYL_dom"/>
</dbReference>
<evidence type="ECO:0000259" key="5">
    <source>
        <dbReference type="PROSITE" id="PS51000"/>
    </source>
</evidence>
<feature type="signal peptide" evidence="4">
    <location>
        <begin position="1"/>
        <end position="20"/>
    </location>
</feature>
<evidence type="ECO:0000256" key="2">
    <source>
        <dbReference type="ARBA" id="ARBA00023163"/>
    </source>
</evidence>
<dbReference type="InterPro" id="IPR001034">
    <property type="entry name" value="DeoR_HTH"/>
</dbReference>
<dbReference type="EMBL" id="BNCD01000003">
    <property type="protein sequence ID" value="GHH74480.1"/>
    <property type="molecule type" value="Genomic_DNA"/>
</dbReference>
<dbReference type="InterPro" id="IPR057727">
    <property type="entry name" value="WCX_dom"/>
</dbReference>
<dbReference type="InterPro" id="IPR036388">
    <property type="entry name" value="WH-like_DNA-bd_sf"/>
</dbReference>
<accession>A0A919FXZ7</accession>
<reference evidence="6" key="2">
    <citation type="submission" date="2020-09" db="EMBL/GenBank/DDBJ databases">
        <authorList>
            <person name="Sun Q."/>
            <person name="Ohkuma M."/>
        </authorList>
    </citation>
    <scope>NUCLEOTIDE SEQUENCE</scope>
    <source>
        <strain evidence="6">JCM 5069</strain>
    </source>
</reference>
<name>A0A919FXZ7_9ACTN</name>
<dbReference type="Pfam" id="PF13280">
    <property type="entry name" value="WYL"/>
    <property type="match status" value="1"/>
</dbReference>
<reference evidence="6" key="1">
    <citation type="journal article" date="2014" name="Int. J. Syst. Evol. Microbiol.">
        <title>Complete genome sequence of Corynebacterium casei LMG S-19264T (=DSM 44701T), isolated from a smear-ripened cheese.</title>
        <authorList>
            <consortium name="US DOE Joint Genome Institute (JGI-PGF)"/>
            <person name="Walter F."/>
            <person name="Albersmeier A."/>
            <person name="Kalinowski J."/>
            <person name="Ruckert C."/>
        </authorList>
    </citation>
    <scope>NUCLEOTIDE SEQUENCE</scope>
    <source>
        <strain evidence="6">JCM 5069</strain>
    </source>
</reference>
<dbReference type="InterPro" id="IPR013196">
    <property type="entry name" value="HTH_11"/>
</dbReference>
<dbReference type="InterPro" id="IPR051534">
    <property type="entry name" value="CBASS_pafABC_assoc_protein"/>
</dbReference>
<dbReference type="RefSeq" id="WP_229924445.1">
    <property type="nucleotide sequence ID" value="NZ_BNCD01000003.1"/>
</dbReference>
<dbReference type="SUPFAM" id="SSF46785">
    <property type="entry name" value="Winged helix' DNA-binding domain"/>
    <property type="match status" value="1"/>
</dbReference>
<gene>
    <name evidence="6" type="ORF">GCM10018793_15810</name>
</gene>
<evidence type="ECO:0000256" key="1">
    <source>
        <dbReference type="ARBA" id="ARBA00023015"/>
    </source>
</evidence>
<protein>
    <recommendedName>
        <fullName evidence="5">HTH deoR-type domain-containing protein</fullName>
    </recommendedName>
</protein>
<keyword evidence="2" id="KW-0804">Transcription</keyword>
<evidence type="ECO:0000313" key="7">
    <source>
        <dbReference type="Proteomes" id="UP000603708"/>
    </source>
</evidence>
<feature type="region of interest" description="Disordered" evidence="3">
    <location>
        <begin position="418"/>
        <end position="447"/>
    </location>
</feature>
<dbReference type="InterPro" id="IPR036390">
    <property type="entry name" value="WH_DNA-bd_sf"/>
</dbReference>
<dbReference type="PANTHER" id="PTHR34580">
    <property type="match status" value="1"/>
</dbReference>
<dbReference type="GO" id="GO:0003700">
    <property type="term" value="F:DNA-binding transcription factor activity"/>
    <property type="evidence" value="ECO:0007669"/>
    <property type="project" value="InterPro"/>
</dbReference>
<dbReference type="AlphaFoldDB" id="A0A919FXZ7"/>
<keyword evidence="7" id="KW-1185">Reference proteome</keyword>
<feature type="domain" description="HTH deoR-type" evidence="5">
    <location>
        <begin position="2"/>
        <end position="75"/>
    </location>
</feature>
<organism evidence="6 7">
    <name type="scientific">Streptomyces sulfonofaciens</name>
    <dbReference type="NCBI Taxonomy" id="68272"/>
    <lineage>
        <taxon>Bacteria</taxon>
        <taxon>Bacillati</taxon>
        <taxon>Actinomycetota</taxon>
        <taxon>Actinomycetes</taxon>
        <taxon>Kitasatosporales</taxon>
        <taxon>Streptomycetaceae</taxon>
        <taxon>Streptomyces</taxon>
    </lineage>
</organism>
<evidence type="ECO:0000256" key="4">
    <source>
        <dbReference type="SAM" id="SignalP"/>
    </source>
</evidence>
<dbReference type="PROSITE" id="PS51000">
    <property type="entry name" value="HTH_DEOR_2"/>
    <property type="match status" value="1"/>
</dbReference>
<dbReference type="Pfam" id="PF25583">
    <property type="entry name" value="WCX"/>
    <property type="match status" value="1"/>
</dbReference>
<evidence type="ECO:0000313" key="6">
    <source>
        <dbReference type="EMBL" id="GHH74480.1"/>
    </source>
</evidence>
<dbReference type="Pfam" id="PF08279">
    <property type="entry name" value="HTH_11"/>
    <property type="match status" value="1"/>
</dbReference>
<proteinExistence type="predicted"/>
<feature type="region of interest" description="Disordered" evidence="3">
    <location>
        <begin position="208"/>
        <end position="228"/>
    </location>
</feature>
<keyword evidence="1" id="KW-0805">Transcription regulation</keyword>
<sequence>MRAARLIRMVLLLQSRPAMTAAELARELGVSERTVTRDAQALSEAGVPVYADRGRTGGYRLVDGYRTRLTGLARGEAEALFLSGVPGALREMGLEDAASTARLKVSAALLPSLRDASRTAAQRFHLDAPGWFREPRTPDLLPVVADAVWGDRRIAARYRRRADGAGDHEVVRTLEPYGLVLKAGVWYLCARALPEPVCDAGPGTVPGPGTASAHRTAPAGGTAGGTGGASPWASAGVCGVPAASRLPGAFRVPGTTPAPDDASAVPGTPGSASAPGSADTPGSAGACAARGARGSFRVYRIDRFCSVAPTGDHFVRDEAFDLPAFWEEQAERFARALLRTTVVVRLTPEGARQLPGAVDPVAAREALAGATGPDARGRVTATLPVESEAVAYSQLLALGPEAEVLCPAALRARLAEAAERTSAQYREPRPPSYRYSSAGRPAPPAAT</sequence>
<dbReference type="CDD" id="cd00090">
    <property type="entry name" value="HTH_ARSR"/>
    <property type="match status" value="1"/>
</dbReference>
<comment type="caution">
    <text evidence="6">The sequence shown here is derived from an EMBL/GenBank/DDBJ whole genome shotgun (WGS) entry which is preliminary data.</text>
</comment>
<evidence type="ECO:0000256" key="3">
    <source>
        <dbReference type="SAM" id="MobiDB-lite"/>
    </source>
</evidence>
<dbReference type="Gene3D" id="1.10.10.10">
    <property type="entry name" value="Winged helix-like DNA-binding domain superfamily/Winged helix DNA-binding domain"/>
    <property type="match status" value="1"/>
</dbReference>
<keyword evidence="4" id="KW-0732">Signal</keyword>
<feature type="region of interest" description="Disordered" evidence="3">
    <location>
        <begin position="249"/>
        <end position="286"/>
    </location>
</feature>